<dbReference type="EMBL" id="JBIAHM010000022">
    <property type="protein sequence ID" value="MFE9605976.1"/>
    <property type="molecule type" value="Genomic_DNA"/>
</dbReference>
<proteinExistence type="predicted"/>
<comment type="caution">
    <text evidence="2">The sequence shown here is derived from an EMBL/GenBank/DDBJ whole genome shotgun (WGS) entry which is preliminary data.</text>
</comment>
<dbReference type="Proteomes" id="UP001601303">
    <property type="component" value="Unassembled WGS sequence"/>
</dbReference>
<keyword evidence="1" id="KW-0472">Membrane</keyword>
<evidence type="ECO:0000313" key="2">
    <source>
        <dbReference type="EMBL" id="MFE9605976.1"/>
    </source>
</evidence>
<evidence type="ECO:0000256" key="1">
    <source>
        <dbReference type="SAM" id="Phobius"/>
    </source>
</evidence>
<organism evidence="2 3">
    <name type="scientific">Streptomyces hokutonensis</name>
    <dbReference type="NCBI Taxonomy" id="1306990"/>
    <lineage>
        <taxon>Bacteria</taxon>
        <taxon>Bacillati</taxon>
        <taxon>Actinomycetota</taxon>
        <taxon>Actinomycetes</taxon>
        <taxon>Kitasatosporales</taxon>
        <taxon>Streptomycetaceae</taxon>
        <taxon>Streptomyces</taxon>
    </lineage>
</organism>
<accession>A0ABW6MIQ8</accession>
<gene>
    <name evidence="2" type="ORF">ACFYNQ_46510</name>
</gene>
<feature type="transmembrane region" description="Helical" evidence="1">
    <location>
        <begin position="25"/>
        <end position="48"/>
    </location>
</feature>
<dbReference type="PANTHER" id="PTHR42305">
    <property type="entry name" value="MEMBRANE PROTEIN RV1733C-RELATED"/>
    <property type="match status" value="1"/>
</dbReference>
<keyword evidence="3" id="KW-1185">Reference proteome</keyword>
<evidence type="ECO:0008006" key="4">
    <source>
        <dbReference type="Google" id="ProtNLM"/>
    </source>
</evidence>
<sequence length="193" mass="20985">MGRNRRLKKRLWRLRNNPLRRHDDIVEAWIVLIMWAVVAVGGALAGLVTSHAADEVFAAQRTERHSVQAVLLTDTPPASSTPGGARDLIKAKVRWTTADGTTRTGSPLVDTGQKAGTKVVVWLDSAGNFTIEPLSSKEATLESAVLGLTATLAFAGLAFGTGAVARYRLNQRRIDSWDTEWKLVGPSWGRKTS</sequence>
<dbReference type="RefSeq" id="WP_388114704.1">
    <property type="nucleotide sequence ID" value="NZ_JBIAHM010000022.1"/>
</dbReference>
<dbReference type="PANTHER" id="PTHR42305:SF1">
    <property type="entry name" value="MEMBRANE PROTEIN RV1733C-RELATED"/>
    <property type="match status" value="1"/>
</dbReference>
<evidence type="ECO:0000313" key="3">
    <source>
        <dbReference type="Proteomes" id="UP001601303"/>
    </source>
</evidence>
<dbReference type="InterPro" id="IPR039708">
    <property type="entry name" value="MT1774/Rv1733c-like"/>
</dbReference>
<feature type="transmembrane region" description="Helical" evidence="1">
    <location>
        <begin position="144"/>
        <end position="165"/>
    </location>
</feature>
<keyword evidence="1" id="KW-0812">Transmembrane</keyword>
<reference evidence="2 3" key="1">
    <citation type="submission" date="2024-10" db="EMBL/GenBank/DDBJ databases">
        <title>The Natural Products Discovery Center: Release of the First 8490 Sequenced Strains for Exploring Actinobacteria Biosynthetic Diversity.</title>
        <authorList>
            <person name="Kalkreuter E."/>
            <person name="Kautsar S.A."/>
            <person name="Yang D."/>
            <person name="Bader C.D."/>
            <person name="Teijaro C.N."/>
            <person name="Fluegel L."/>
            <person name="Davis C.M."/>
            <person name="Simpson J.R."/>
            <person name="Lauterbach L."/>
            <person name="Steele A.D."/>
            <person name="Gui C."/>
            <person name="Meng S."/>
            <person name="Li G."/>
            <person name="Viehrig K."/>
            <person name="Ye F."/>
            <person name="Su P."/>
            <person name="Kiefer A.F."/>
            <person name="Nichols A."/>
            <person name="Cepeda A.J."/>
            <person name="Yan W."/>
            <person name="Fan B."/>
            <person name="Jiang Y."/>
            <person name="Adhikari A."/>
            <person name="Zheng C.-J."/>
            <person name="Schuster L."/>
            <person name="Cowan T.M."/>
            <person name="Smanski M.J."/>
            <person name="Chevrette M.G."/>
            <person name="De Carvalho L.P.S."/>
            <person name="Shen B."/>
        </authorList>
    </citation>
    <scope>NUCLEOTIDE SEQUENCE [LARGE SCALE GENOMIC DNA]</scope>
    <source>
        <strain evidence="2 3">NPDC006488</strain>
    </source>
</reference>
<name>A0ABW6MIQ8_9ACTN</name>
<protein>
    <recommendedName>
        <fullName evidence="4">Transmembrane protein</fullName>
    </recommendedName>
</protein>
<keyword evidence="1" id="KW-1133">Transmembrane helix</keyword>